<comment type="function">
    <text evidence="7">Possible subunit of a heme lyase.</text>
</comment>
<dbReference type="EMBL" id="PIYS01000002">
    <property type="protein sequence ID" value="PKF73127.1"/>
    <property type="molecule type" value="Genomic_DNA"/>
</dbReference>
<feature type="transmembrane region" description="Helical" evidence="7">
    <location>
        <begin position="103"/>
        <end position="124"/>
    </location>
</feature>
<dbReference type="FunFam" id="1.10.8.640:FF:000001">
    <property type="entry name" value="Cytochrome c-type biogenesis protein"/>
    <property type="match status" value="1"/>
</dbReference>
<evidence type="ECO:0000313" key="12">
    <source>
        <dbReference type="Proteomes" id="UP000655550"/>
    </source>
</evidence>
<comment type="caution">
    <text evidence="10">The sequence shown here is derived from an EMBL/GenBank/DDBJ whole genome shotgun (WGS) entry which is preliminary data.</text>
</comment>
<feature type="signal peptide" evidence="7">
    <location>
        <begin position="1"/>
        <end position="19"/>
    </location>
</feature>
<dbReference type="GO" id="GO:0046872">
    <property type="term" value="F:metal ion binding"/>
    <property type="evidence" value="ECO:0007669"/>
    <property type="project" value="UniProtKB-KW"/>
</dbReference>
<dbReference type="GO" id="GO:0017004">
    <property type="term" value="P:cytochrome complex assembly"/>
    <property type="evidence" value="ECO:0007669"/>
    <property type="project" value="UniProtKB-KW"/>
</dbReference>
<comment type="similarity">
    <text evidence="1 7">Belongs to the CcmH/CycL/Ccl2/NrfF family.</text>
</comment>
<evidence type="ECO:0000256" key="4">
    <source>
        <dbReference type="ARBA" id="ARBA00022729"/>
    </source>
</evidence>
<protein>
    <recommendedName>
        <fullName evidence="7">Cytochrome c-type biogenesis protein</fullName>
    </recommendedName>
</protein>
<gene>
    <name evidence="10" type="ORF">CW360_01310</name>
    <name evidence="9" type="ORF">GCM10007363_21100</name>
</gene>
<name>A0A2I0CUB2_9PSED</name>
<keyword evidence="5" id="KW-0201">Cytochrome c-type biogenesis</keyword>
<evidence type="ECO:0000256" key="1">
    <source>
        <dbReference type="ARBA" id="ARBA00010342"/>
    </source>
</evidence>
<dbReference type="CDD" id="cd16378">
    <property type="entry name" value="CcmH_N"/>
    <property type="match status" value="1"/>
</dbReference>
<evidence type="ECO:0000256" key="5">
    <source>
        <dbReference type="ARBA" id="ARBA00022748"/>
    </source>
</evidence>
<keyword evidence="4 7" id="KW-0732">Signal</keyword>
<reference evidence="10" key="2">
    <citation type="submission" date="2017-12" db="EMBL/GenBank/DDBJ databases">
        <authorList>
            <person name="Hurst M.R.H."/>
        </authorList>
    </citation>
    <scope>NUCLEOTIDE SEQUENCE [LARGE SCALE GENOMIC DNA]</scope>
    <source>
        <strain evidence="10">ZYSR67-Z</strain>
    </source>
</reference>
<reference evidence="9" key="1">
    <citation type="journal article" date="2014" name="Int. J. Syst. Evol. Microbiol.">
        <title>Complete genome of a new Firmicutes species belonging to the dominant human colonic microbiota ('Ruminococcus bicirculans') reveals two chromosomes and a selective capacity to utilize plant glucans.</title>
        <authorList>
            <consortium name="NISC Comparative Sequencing Program"/>
            <person name="Wegmann U."/>
            <person name="Louis P."/>
            <person name="Goesmann A."/>
            <person name="Henrissat B."/>
            <person name="Duncan S.H."/>
            <person name="Flint H.J."/>
        </authorList>
    </citation>
    <scope>NUCLEOTIDE SEQUENCE</scope>
    <source>
        <strain evidence="9">CCM 8778</strain>
    </source>
</reference>
<dbReference type="EMBL" id="BMDE01000006">
    <property type="protein sequence ID" value="GGH94357.1"/>
    <property type="molecule type" value="Genomic_DNA"/>
</dbReference>
<evidence type="ECO:0000313" key="11">
    <source>
        <dbReference type="Proteomes" id="UP000242861"/>
    </source>
</evidence>
<dbReference type="InterPro" id="IPR038297">
    <property type="entry name" value="CcmH/CycL/NrfF/Ccl2_sf"/>
</dbReference>
<evidence type="ECO:0000259" key="8">
    <source>
        <dbReference type="Pfam" id="PF03918"/>
    </source>
</evidence>
<feature type="chain" id="PRO_5013986488" description="Cytochrome c-type biogenesis protein" evidence="7">
    <location>
        <begin position="20"/>
        <end position="166"/>
    </location>
</feature>
<keyword evidence="3 7" id="KW-0479">Metal-binding</keyword>
<dbReference type="Gene3D" id="1.10.8.640">
    <property type="entry name" value="Cytochrome C biogenesis protein"/>
    <property type="match status" value="1"/>
</dbReference>
<sequence>MILRALGLSLLLCATAAQAAIDTYEFRNDHERERFRELTSELRCPKCQNQNIADSDAPIAMDLRREIFRMFGEGKRNDEIISYLVDRYGDFVLYRPPLNSSTALLWFGPGVLLVGGLLVLLLIVRRRRPQAQAASQAQLDAAEQARLQALLAANAASSADQERKDP</sequence>
<evidence type="ECO:0000256" key="2">
    <source>
        <dbReference type="ARBA" id="ARBA00022617"/>
    </source>
</evidence>
<evidence type="ECO:0000256" key="3">
    <source>
        <dbReference type="ARBA" id="ARBA00022723"/>
    </source>
</evidence>
<reference evidence="12" key="4">
    <citation type="journal article" date="2019" name="Int. J. Syst. Evol. Microbiol.">
        <title>The Global Catalogue of Microorganisms (GCM) 10K type strain sequencing project: providing services to taxonomists for standard genome sequencing and annotation.</title>
        <authorList>
            <consortium name="The Broad Institute Genomics Platform"/>
            <consortium name="The Broad Institute Genome Sequencing Center for Infectious Disease"/>
            <person name="Wu L."/>
            <person name="Ma J."/>
        </authorList>
    </citation>
    <scope>NUCLEOTIDE SEQUENCE [LARGE SCALE GENOMIC DNA]</scope>
    <source>
        <strain evidence="12">CCM 8778</strain>
    </source>
</reference>
<reference evidence="9" key="5">
    <citation type="submission" date="2024-05" db="EMBL/GenBank/DDBJ databases">
        <authorList>
            <person name="Sun Q."/>
            <person name="Sedlacek I."/>
        </authorList>
    </citation>
    <scope>NUCLEOTIDE SEQUENCE</scope>
    <source>
        <strain evidence="9">CCM 8778</strain>
    </source>
</reference>
<proteinExistence type="inferred from homology"/>
<evidence type="ECO:0000313" key="9">
    <source>
        <dbReference type="EMBL" id="GGH94357.1"/>
    </source>
</evidence>
<evidence type="ECO:0000256" key="7">
    <source>
        <dbReference type="RuleBase" id="RU364112"/>
    </source>
</evidence>
<keyword evidence="2 7" id="KW-0349">Heme</keyword>
<organism evidence="10 11">
    <name type="scientific">Pseudomonas fluvialis</name>
    <dbReference type="NCBI Taxonomy" id="1793966"/>
    <lineage>
        <taxon>Bacteria</taxon>
        <taxon>Pseudomonadati</taxon>
        <taxon>Pseudomonadota</taxon>
        <taxon>Gammaproteobacteria</taxon>
        <taxon>Pseudomonadales</taxon>
        <taxon>Pseudomonadaceae</taxon>
        <taxon>Pseudomonas</taxon>
    </lineage>
</organism>
<dbReference type="Proteomes" id="UP000242861">
    <property type="component" value="Unassembled WGS sequence"/>
</dbReference>
<dbReference type="InterPro" id="IPR051263">
    <property type="entry name" value="C-type_cytochrome_biogenesis"/>
</dbReference>
<dbReference type="Proteomes" id="UP000655550">
    <property type="component" value="Unassembled WGS sequence"/>
</dbReference>
<keyword evidence="7" id="KW-0812">Transmembrane</keyword>
<keyword evidence="7" id="KW-0472">Membrane</keyword>
<reference evidence="11" key="3">
    <citation type="submission" date="2017-12" db="EMBL/GenBank/DDBJ databases">
        <authorList>
            <person name="Yu X.-Y."/>
        </authorList>
    </citation>
    <scope>NUCLEOTIDE SEQUENCE [LARGE SCALE GENOMIC DNA]</scope>
    <source>
        <strain evidence="11">ZYSR67-Z</strain>
    </source>
</reference>
<dbReference type="PANTHER" id="PTHR47870">
    <property type="entry name" value="CYTOCHROME C-TYPE BIOGENESIS PROTEIN CCMH"/>
    <property type="match status" value="1"/>
</dbReference>
<dbReference type="RefSeq" id="WP_093985700.1">
    <property type="nucleotide sequence ID" value="NZ_BMDE01000006.1"/>
</dbReference>
<evidence type="ECO:0000313" key="10">
    <source>
        <dbReference type="EMBL" id="PKF73127.1"/>
    </source>
</evidence>
<dbReference type="PANTHER" id="PTHR47870:SF1">
    <property type="entry name" value="CYTOCHROME C-TYPE BIOGENESIS PROTEIN CCMH"/>
    <property type="match status" value="1"/>
</dbReference>
<evidence type="ECO:0000256" key="6">
    <source>
        <dbReference type="ARBA" id="ARBA00023004"/>
    </source>
</evidence>
<dbReference type="AlphaFoldDB" id="A0A2I0CUB2"/>
<keyword evidence="12" id="KW-1185">Reference proteome</keyword>
<accession>A0A2I0CUB2</accession>
<dbReference type="InterPro" id="IPR005616">
    <property type="entry name" value="CcmH/CycL/Ccl2/NrfF_N"/>
</dbReference>
<dbReference type="GO" id="GO:0005886">
    <property type="term" value="C:plasma membrane"/>
    <property type="evidence" value="ECO:0007669"/>
    <property type="project" value="TreeGrafter"/>
</dbReference>
<keyword evidence="7" id="KW-1133">Transmembrane helix</keyword>
<dbReference type="Pfam" id="PF03918">
    <property type="entry name" value="CcmH"/>
    <property type="match status" value="1"/>
</dbReference>
<keyword evidence="6 7" id="KW-0408">Iron</keyword>
<feature type="domain" description="CcmH/CycL/Ccl2/NrfF N-terminal" evidence="8">
    <location>
        <begin position="9"/>
        <end position="151"/>
    </location>
</feature>